<gene>
    <name evidence="1" type="ORF">L6164_010935</name>
</gene>
<organism evidence="1 2">
    <name type="scientific">Bauhinia variegata</name>
    <name type="common">Purple orchid tree</name>
    <name type="synonym">Phanera variegata</name>
    <dbReference type="NCBI Taxonomy" id="167791"/>
    <lineage>
        <taxon>Eukaryota</taxon>
        <taxon>Viridiplantae</taxon>
        <taxon>Streptophyta</taxon>
        <taxon>Embryophyta</taxon>
        <taxon>Tracheophyta</taxon>
        <taxon>Spermatophyta</taxon>
        <taxon>Magnoliopsida</taxon>
        <taxon>eudicotyledons</taxon>
        <taxon>Gunneridae</taxon>
        <taxon>Pentapetalae</taxon>
        <taxon>rosids</taxon>
        <taxon>fabids</taxon>
        <taxon>Fabales</taxon>
        <taxon>Fabaceae</taxon>
        <taxon>Cercidoideae</taxon>
        <taxon>Cercideae</taxon>
        <taxon>Bauhiniinae</taxon>
        <taxon>Bauhinia</taxon>
    </lineage>
</organism>
<sequence>MECNKEEAIRAKELAEKKFLETDIASANRLALKAQNLYPNLDGLSQLLATLEVYVSAENRINGEVDWYKVLGVEPLADDETIRRRYKKLALILHPDKNKSVGADGAFKLLSQACKLLSDKAQNRKQILPGIYEETSNWKSSVSVSHNGFFDFFSNGNGRPSEPASQNVFFDFFSTGNWKDRTVDHPDPTPTSPLSLKPTFWTMCSACKTRFEYQRIYINCNLVCAVCRQHFFSIEVSPAPIYNDSVSSSRISLMQRQKFKSARVERSSHVSGRMPASATNSSEQIFGSGPFSMPGGIYGVSTSLSSISESDSALGLSDQLKRRREDSMSTIPPTMKEVHFGKIQDAKPNADGSAFQSSCVGSDSVMKADRPRKKRHIYERRVDIDRREMETEMASQNEGISCGNLETGRVNAAGFSKRDGMRDTSQVQIRNMLIEKARKEIRSKLKEWNVSSESRNLDKSKNTDKEAKEEDKERSRNCIQSGSEEFQKFSEAMGKRPNSADFDVCTSEASGSLSMSVPDPDFHDFDKDRTEKSFGGNQVWAVYDDDDGMPRYYALIHGIISLKPFKLRISWLNSKSNDELAPIKWVSSGFPKTTGDFRIGKHVSNGSLNSFSHRIKSTKGLRGTIHVYPKKGDVWALYRNWSLDWNELTPDEIIHKYDMVEVLEDYNEERGVNVAPLVKISGFKTVFRRHADPRKVRSIPREEMFRLSHQVPSYLLTGREGPNAPRGCLELDPAAIPMELLQVVTEAPKEETVLTVDNSVENIAREVVAETIEKKETRLENMIVYKRKRVRQRDSSKMASHS</sequence>
<protein>
    <submittedName>
        <fullName evidence="1">Uncharacterized protein</fullName>
    </submittedName>
</protein>
<name>A0ACB9P5J1_BAUVA</name>
<reference evidence="1 2" key="1">
    <citation type="journal article" date="2022" name="DNA Res.">
        <title>Chromosomal-level genome assembly of the orchid tree Bauhinia variegata (Leguminosae; Cercidoideae) supports the allotetraploid origin hypothesis of Bauhinia.</title>
        <authorList>
            <person name="Zhong Y."/>
            <person name="Chen Y."/>
            <person name="Zheng D."/>
            <person name="Pang J."/>
            <person name="Liu Y."/>
            <person name="Luo S."/>
            <person name="Meng S."/>
            <person name="Qian L."/>
            <person name="Wei D."/>
            <person name="Dai S."/>
            <person name="Zhou R."/>
        </authorList>
    </citation>
    <scope>NUCLEOTIDE SEQUENCE [LARGE SCALE GENOMIC DNA]</scope>
    <source>
        <strain evidence="1">BV-YZ2020</strain>
    </source>
</reference>
<keyword evidence="2" id="KW-1185">Reference proteome</keyword>
<evidence type="ECO:0000313" key="1">
    <source>
        <dbReference type="EMBL" id="KAI4343601.1"/>
    </source>
</evidence>
<proteinExistence type="predicted"/>
<dbReference type="Proteomes" id="UP000828941">
    <property type="component" value="Chromosome 5"/>
</dbReference>
<accession>A0ACB9P5J1</accession>
<evidence type="ECO:0000313" key="2">
    <source>
        <dbReference type="Proteomes" id="UP000828941"/>
    </source>
</evidence>
<comment type="caution">
    <text evidence="1">The sequence shown here is derived from an EMBL/GenBank/DDBJ whole genome shotgun (WGS) entry which is preliminary data.</text>
</comment>
<dbReference type="EMBL" id="CM039430">
    <property type="protein sequence ID" value="KAI4343601.1"/>
    <property type="molecule type" value="Genomic_DNA"/>
</dbReference>